<protein>
    <recommendedName>
        <fullName evidence="4">C2H2-type domain-containing protein</fullName>
    </recommendedName>
</protein>
<accession>A0ABQ9GQW0</accession>
<evidence type="ECO:0000313" key="3">
    <source>
        <dbReference type="Proteomes" id="UP001159363"/>
    </source>
</evidence>
<dbReference type="Proteomes" id="UP001159363">
    <property type="component" value="Chromosome 9"/>
</dbReference>
<reference evidence="2 3" key="1">
    <citation type="submission" date="2023-02" db="EMBL/GenBank/DDBJ databases">
        <title>LHISI_Scaffold_Assembly.</title>
        <authorList>
            <person name="Stuart O.P."/>
            <person name="Cleave R."/>
            <person name="Magrath M.J.L."/>
            <person name="Mikheyev A.S."/>
        </authorList>
    </citation>
    <scope>NUCLEOTIDE SEQUENCE [LARGE SCALE GENOMIC DNA]</scope>
    <source>
        <strain evidence="2">Daus_M_001</strain>
        <tissue evidence="2">Leg muscle</tissue>
    </source>
</reference>
<sequence>MVNFIHRNTVSPSQGPEARVIVGMGNQYLQTQNASDPNVVLRSTNILRICKAAQVVDQRRGQNACLGKSKGWYITLAEREMCQALGWQTCRVTHALPFTTRIHKYLMYPNGSGDSAQSLGLRYRRFNTLENPNHFTGATEPVCQGVIYDTFTKCREGQIPRRNNKPAVLGSCQRVTGIAALFASLLREINIEPMVRERTFIITEATAYLRELMGPKYSLMAVLSAKASSLGDVIIRGFQSQVTSTLYSSRSTDFANDTSSKLLIPQDSEVLQTGSIGFVISSNDDGEDIFLNSLLDLSKQKVWNTRAFFMLFSMGPVNMDNKYAKRILSYYWEQFEILNIVLLCIRSDESCSLCAKAAADTSMDESHPPIHFRQGSACMTRLALQPGACRISIGYYYVHVPSLRLAETCTVPTPLADLLGCLTYFQYATYQSFHCDKCDAVFTRSDILYRHKKQCKGTVCQSSGSECKYCSKTFATILTPDNMKIRQYHFAHRSSELTTLTGLQARIPGNTRPEIFGKSAGCSGRADRPGKKNKQHFKYSVRDSISVPIHLLFATAPVLSALQASMLGNTIPEISGKSTECRGHRGYRSQRGGWRANCHNFGLRHTAAISDCITRPTSVMSLPWLMSWDIDLCPPFWETNTSVKIAMDSPSVVPAAPPSITRSRISCLSTSVLCRESPHPLTQLARTLSLRRSAEPCCTSAGMEFRLEVRLQSSCCNSLDVFALIYGAGERGGLGRSAANLFRGLDYLPGDYDSQDVFEIYVEIIGLTSTKLVYVVRNFYVSRLLQTVNPSALRTLTTLCSAAPPLGCLRNLPASFPSHIYGSPPTTQERRTSLSLVTGYSLEFGPSAHVDGSSSSTPASIRTSHNKCVRTLYKQFILNHCNITRVCVEEGLRRPHAGGASVSDPWHPQHPAVAEGPTNEGVRFLETEGDVSEAWNTERTSRTTPRENLSPFAIPSRDCVQVTESCCLRQQRTSRPRYDVGAARSVRVPGVRLRQLNQWKAKTEKQDYCERTHRTAAKSARCSTCGNPAGTGIALVEGKRYDHYLMCHQKRKVNEGESWEKCECHQQAFLTDHRVVCHCRRVRTFLHYPPPAPKIIAFSLLVLGHSLPNGPDSVSKKRDTCLPMNGECFLLPIRVAALAISRRKAEITGDCSSVVSYARQQCTCTSCICYKSIDCRHGFTEQLNTSSSNDIPRATGRPNCVCGKCSWQANLQQFCLSGRSEGRTVRVWWV</sequence>
<keyword evidence="3" id="KW-1185">Reference proteome</keyword>
<proteinExistence type="predicted"/>
<comment type="caution">
    <text evidence="2">The sequence shown here is derived from an EMBL/GenBank/DDBJ whole genome shotgun (WGS) entry which is preliminary data.</text>
</comment>
<evidence type="ECO:0008006" key="4">
    <source>
        <dbReference type="Google" id="ProtNLM"/>
    </source>
</evidence>
<evidence type="ECO:0000256" key="1">
    <source>
        <dbReference type="SAM" id="MobiDB-lite"/>
    </source>
</evidence>
<dbReference type="EMBL" id="JARBHB010000010">
    <property type="protein sequence ID" value="KAJ8874379.1"/>
    <property type="molecule type" value="Genomic_DNA"/>
</dbReference>
<feature type="region of interest" description="Disordered" evidence="1">
    <location>
        <begin position="930"/>
        <end position="950"/>
    </location>
</feature>
<organism evidence="2 3">
    <name type="scientific">Dryococelus australis</name>
    <dbReference type="NCBI Taxonomy" id="614101"/>
    <lineage>
        <taxon>Eukaryota</taxon>
        <taxon>Metazoa</taxon>
        <taxon>Ecdysozoa</taxon>
        <taxon>Arthropoda</taxon>
        <taxon>Hexapoda</taxon>
        <taxon>Insecta</taxon>
        <taxon>Pterygota</taxon>
        <taxon>Neoptera</taxon>
        <taxon>Polyneoptera</taxon>
        <taxon>Phasmatodea</taxon>
        <taxon>Verophasmatodea</taxon>
        <taxon>Anareolatae</taxon>
        <taxon>Phasmatidae</taxon>
        <taxon>Eurycanthinae</taxon>
        <taxon>Dryococelus</taxon>
    </lineage>
</organism>
<name>A0ABQ9GQW0_9NEOP</name>
<evidence type="ECO:0000313" key="2">
    <source>
        <dbReference type="EMBL" id="KAJ8874379.1"/>
    </source>
</evidence>
<gene>
    <name evidence="2" type="ORF">PR048_025227</name>
</gene>